<evidence type="ECO:0000313" key="3">
    <source>
        <dbReference type="Proteomes" id="UP001420932"/>
    </source>
</evidence>
<dbReference type="Proteomes" id="UP001420932">
    <property type="component" value="Unassembled WGS sequence"/>
</dbReference>
<keyword evidence="1" id="KW-0175">Coiled coil</keyword>
<feature type="coiled-coil region" evidence="1">
    <location>
        <begin position="55"/>
        <end position="82"/>
    </location>
</feature>
<name>A0AAP0PP40_9MAGN</name>
<accession>A0AAP0PP40</accession>
<sequence>MNECRMRSSATTSQPIDNDLIAQVFSPEHQGCMRGLWFVVTPSNVSAITQITIFVHKLEGDFQKLEEKHEQLAELIRRQQMSPSSRQQQNNLPNLRGEKCKIFY</sequence>
<proteinExistence type="predicted"/>
<reference evidence="2 3" key="1">
    <citation type="submission" date="2024-01" db="EMBL/GenBank/DDBJ databases">
        <title>Genome assemblies of Stephania.</title>
        <authorList>
            <person name="Yang L."/>
        </authorList>
    </citation>
    <scope>NUCLEOTIDE SEQUENCE [LARGE SCALE GENOMIC DNA]</scope>
    <source>
        <strain evidence="2">YNDBR</strain>
        <tissue evidence="2">Leaf</tissue>
    </source>
</reference>
<comment type="caution">
    <text evidence="2">The sequence shown here is derived from an EMBL/GenBank/DDBJ whole genome shotgun (WGS) entry which is preliminary data.</text>
</comment>
<dbReference type="AlphaFoldDB" id="A0AAP0PP40"/>
<organism evidence="2 3">
    <name type="scientific">Stephania yunnanensis</name>
    <dbReference type="NCBI Taxonomy" id="152371"/>
    <lineage>
        <taxon>Eukaryota</taxon>
        <taxon>Viridiplantae</taxon>
        <taxon>Streptophyta</taxon>
        <taxon>Embryophyta</taxon>
        <taxon>Tracheophyta</taxon>
        <taxon>Spermatophyta</taxon>
        <taxon>Magnoliopsida</taxon>
        <taxon>Ranunculales</taxon>
        <taxon>Menispermaceae</taxon>
        <taxon>Menispermoideae</taxon>
        <taxon>Cissampelideae</taxon>
        <taxon>Stephania</taxon>
    </lineage>
</organism>
<keyword evidence="3" id="KW-1185">Reference proteome</keyword>
<dbReference type="EMBL" id="JBBNAF010000004">
    <property type="protein sequence ID" value="KAK9151207.1"/>
    <property type="molecule type" value="Genomic_DNA"/>
</dbReference>
<evidence type="ECO:0000256" key="1">
    <source>
        <dbReference type="SAM" id="Coils"/>
    </source>
</evidence>
<evidence type="ECO:0000313" key="2">
    <source>
        <dbReference type="EMBL" id="KAK9151207.1"/>
    </source>
</evidence>
<gene>
    <name evidence="2" type="ORF">Syun_009516</name>
</gene>
<protein>
    <submittedName>
        <fullName evidence="2">Uncharacterized protein</fullName>
    </submittedName>
</protein>